<reference evidence="1 2" key="2">
    <citation type="journal article" date="2011" name="ISME J.">
        <title>RNA-seq reveals cooperative metabolic interactions between two termite-gut spirochete species in co-culture.</title>
        <authorList>
            <person name="Rosenthal A.Z."/>
            <person name="Matson E.G."/>
            <person name="Eldar A."/>
            <person name="Leadbetter J.R."/>
        </authorList>
    </citation>
    <scope>NUCLEOTIDE SEQUENCE [LARGE SCALE GENOMIC DNA]</scope>
    <source>
        <strain evidence="2">ATCC BAA-888 / DSM 13862 / ZAS-9</strain>
    </source>
</reference>
<dbReference type="HOGENOM" id="CLU_2037023_0_0_12"/>
<dbReference type="KEGG" id="taz:TREAZ_0783"/>
<dbReference type="EMBL" id="CP001841">
    <property type="protein sequence ID" value="AEF81984.1"/>
    <property type="molecule type" value="Genomic_DNA"/>
</dbReference>
<dbReference type="AlphaFoldDB" id="F5Y9P5"/>
<evidence type="ECO:0000313" key="2">
    <source>
        <dbReference type="Proteomes" id="UP000009222"/>
    </source>
</evidence>
<sequence>MNYKKELLLKTKKITLSIHDWKVEGNMIMGVCNERTIEITKMTEIKSIAGFISIFNASIVKGLGIQGEILWYDADNRLLVSMSFDVVCDKFQFEYKGRLYQKRISRAGKHYFEGLVRSFSL</sequence>
<gene>
    <name evidence="1" type="ordered locus">TREAZ_0783</name>
</gene>
<accession>F5Y9P5</accession>
<dbReference type="Proteomes" id="UP000009222">
    <property type="component" value="Chromosome"/>
</dbReference>
<proteinExistence type="predicted"/>
<name>F5Y9P5_LEAAZ</name>
<keyword evidence="2" id="KW-1185">Reference proteome</keyword>
<reference evidence="2" key="1">
    <citation type="submission" date="2009-12" db="EMBL/GenBank/DDBJ databases">
        <title>Complete sequence of Treponema azotonutricium strain ZAS-9.</title>
        <authorList>
            <person name="Tetu S.G."/>
            <person name="Matson E."/>
            <person name="Ren Q."/>
            <person name="Seshadri R."/>
            <person name="Elbourne L."/>
            <person name="Hassan K.A."/>
            <person name="Durkin A."/>
            <person name="Radune D."/>
            <person name="Mohamoud Y."/>
            <person name="Shay R."/>
            <person name="Jin S."/>
            <person name="Zhang X."/>
            <person name="Lucey K."/>
            <person name="Ballor N.R."/>
            <person name="Ottesen E."/>
            <person name="Rosenthal R."/>
            <person name="Allen A."/>
            <person name="Leadbetter J.R."/>
            <person name="Paulsen I.T."/>
        </authorList>
    </citation>
    <scope>NUCLEOTIDE SEQUENCE [LARGE SCALE GENOMIC DNA]</scope>
    <source>
        <strain evidence="2">ATCC BAA-888 / DSM 13862 / ZAS-9</strain>
    </source>
</reference>
<organism evidence="1 2">
    <name type="scientific">Leadbettera azotonutricia (strain ATCC BAA-888 / DSM 13862 / ZAS-9)</name>
    <name type="common">Treponema azotonutricium</name>
    <dbReference type="NCBI Taxonomy" id="545695"/>
    <lineage>
        <taxon>Bacteria</taxon>
        <taxon>Pseudomonadati</taxon>
        <taxon>Spirochaetota</taxon>
        <taxon>Spirochaetia</taxon>
        <taxon>Spirochaetales</taxon>
        <taxon>Breznakiellaceae</taxon>
        <taxon>Leadbettera</taxon>
    </lineage>
</organism>
<dbReference type="InParanoid" id="F5Y9P5"/>
<protein>
    <submittedName>
        <fullName evidence="1">Uncharacterized protein</fullName>
    </submittedName>
</protein>
<evidence type="ECO:0000313" key="1">
    <source>
        <dbReference type="EMBL" id="AEF81984.1"/>
    </source>
</evidence>